<feature type="domain" description="AMP-binding enzyme C-terminal" evidence="4">
    <location>
        <begin position="442"/>
        <end position="518"/>
    </location>
</feature>
<accession>A0A5D0MIH7</accession>
<evidence type="ECO:0000313" key="5">
    <source>
        <dbReference type="EMBL" id="TYB32786.1"/>
    </source>
</evidence>
<comment type="similarity">
    <text evidence="1">Belongs to the ATP-dependent AMP-binding enzyme family.</text>
</comment>
<dbReference type="InterPro" id="IPR025110">
    <property type="entry name" value="AMP-bd_C"/>
</dbReference>
<dbReference type="InterPro" id="IPR042099">
    <property type="entry name" value="ANL_N_sf"/>
</dbReference>
<dbReference type="SUPFAM" id="SSF56801">
    <property type="entry name" value="Acetyl-CoA synthetase-like"/>
    <property type="match status" value="1"/>
</dbReference>
<evidence type="ECO:0000313" key="6">
    <source>
        <dbReference type="Proteomes" id="UP000323337"/>
    </source>
</evidence>
<organism evidence="5 6">
    <name type="scientific">Flexistipes sinusarabici</name>
    <dbReference type="NCBI Taxonomy" id="2352"/>
    <lineage>
        <taxon>Bacteria</taxon>
        <taxon>Pseudomonadati</taxon>
        <taxon>Deferribacterota</taxon>
        <taxon>Deferribacteres</taxon>
        <taxon>Deferribacterales</taxon>
        <taxon>Flexistipitaceae</taxon>
        <taxon>Flexistipes</taxon>
    </lineage>
</organism>
<comment type="caution">
    <text evidence="5">The sequence shown here is derived from an EMBL/GenBank/DDBJ whole genome shotgun (WGS) entry which is preliminary data.</text>
</comment>
<dbReference type="InterPro" id="IPR000873">
    <property type="entry name" value="AMP-dep_synth/lig_dom"/>
</dbReference>
<evidence type="ECO:0000259" key="3">
    <source>
        <dbReference type="Pfam" id="PF00501"/>
    </source>
</evidence>
<dbReference type="EMBL" id="VSIV01000262">
    <property type="protein sequence ID" value="TYB32786.1"/>
    <property type="molecule type" value="Genomic_DNA"/>
</dbReference>
<sequence length="539" mass="61211">MGSYDVKRFREFFEENFTYIKNFMRNVERYPNYTALIDDESGEVWTYTQLNETVNRLANAFLSKGVSAGDIVVYQLVNRPEFAFIYLACQKIGAINCPINFRLASGETALILEDSRPKIFLYDEAFADESEKALEISRYKPEFSFKIKSTDFAKFYNDSSTNEPDSAFISGAFEEVTRVYTSGTTGLPKGVPFNNINEILTAQDVITHLGLTDKDCLLNLSPWFHRGGLYIGGPNPGLYVGASIVTMKGFFPKEALDIIQKYSVTVVVGVPTMFTLLIEEQERKKSDLSSLKSIVSMGSPLEKNLCIKMQEVLTPNVYNGYGTSETFWNTLLKPEDLPEMAGSAGKSCFFDSVRVVRVYDDKLAEPDDMVANDNEEAGEVIVQTFKSAMDYFNKPEEVKQKIYKGWFYTGDLAVWDSKRYVTIRGRKDDMINVGGENIYPVQVEEAINESGLVKDCAVVGVHDEKRGNSIAAYIVTKDDNFSLEELKDFIKNHPLIPVYKRPRYYRIIEELPMTATGKKQHYKLREQAQEDLKKGLFLR</sequence>
<name>A0A5D0MIH7_FLESI</name>
<evidence type="ECO:0000256" key="1">
    <source>
        <dbReference type="ARBA" id="ARBA00006432"/>
    </source>
</evidence>
<evidence type="ECO:0000259" key="4">
    <source>
        <dbReference type="Pfam" id="PF13193"/>
    </source>
</evidence>
<gene>
    <name evidence="5" type="ORF">FXF49_09725</name>
</gene>
<feature type="domain" description="AMP-dependent synthetase/ligase" evidence="3">
    <location>
        <begin position="24"/>
        <end position="386"/>
    </location>
</feature>
<proteinExistence type="inferred from homology"/>
<dbReference type="Pfam" id="PF13193">
    <property type="entry name" value="AMP-binding_C"/>
    <property type="match status" value="1"/>
</dbReference>
<dbReference type="Gene3D" id="3.40.50.12780">
    <property type="entry name" value="N-terminal domain of ligase-like"/>
    <property type="match status" value="1"/>
</dbReference>
<dbReference type="PANTHER" id="PTHR43201">
    <property type="entry name" value="ACYL-COA SYNTHETASE"/>
    <property type="match status" value="1"/>
</dbReference>
<dbReference type="Gene3D" id="3.30.300.30">
    <property type="match status" value="1"/>
</dbReference>
<evidence type="ECO:0000256" key="2">
    <source>
        <dbReference type="ARBA" id="ARBA00022598"/>
    </source>
</evidence>
<dbReference type="PANTHER" id="PTHR43201:SF5">
    <property type="entry name" value="MEDIUM-CHAIN ACYL-COA LIGASE ACSF2, MITOCHONDRIAL"/>
    <property type="match status" value="1"/>
</dbReference>
<dbReference type="Pfam" id="PF00501">
    <property type="entry name" value="AMP-binding"/>
    <property type="match status" value="1"/>
</dbReference>
<dbReference type="AlphaFoldDB" id="A0A5D0MIH7"/>
<dbReference type="RefSeq" id="WP_303701698.1">
    <property type="nucleotide sequence ID" value="NZ_VSIV01000262.1"/>
</dbReference>
<dbReference type="GO" id="GO:0006631">
    <property type="term" value="P:fatty acid metabolic process"/>
    <property type="evidence" value="ECO:0007669"/>
    <property type="project" value="TreeGrafter"/>
</dbReference>
<dbReference type="Proteomes" id="UP000323337">
    <property type="component" value="Unassembled WGS sequence"/>
</dbReference>
<protein>
    <submittedName>
        <fullName evidence="5">Acyl--CoA ligase</fullName>
    </submittedName>
</protein>
<keyword evidence="2 5" id="KW-0436">Ligase</keyword>
<reference evidence="5 6" key="1">
    <citation type="submission" date="2019-08" db="EMBL/GenBank/DDBJ databases">
        <title>Genomic characterization of a novel candidate phylum (ARYD3) from a high temperature, high salinity tertiary oil reservoir in north central Oklahoma, USA.</title>
        <authorList>
            <person name="Youssef N.H."/>
            <person name="Yadav A."/>
            <person name="Elshahed M.S."/>
        </authorList>
    </citation>
    <scope>NUCLEOTIDE SEQUENCE [LARGE SCALE GENOMIC DNA]</scope>
    <source>
        <strain evidence="5">ARYD1</strain>
    </source>
</reference>
<dbReference type="GO" id="GO:0031956">
    <property type="term" value="F:medium-chain fatty acid-CoA ligase activity"/>
    <property type="evidence" value="ECO:0007669"/>
    <property type="project" value="TreeGrafter"/>
</dbReference>
<dbReference type="InterPro" id="IPR045851">
    <property type="entry name" value="AMP-bd_C_sf"/>
</dbReference>